<dbReference type="PROSITE" id="PS50975">
    <property type="entry name" value="ATP_GRASP"/>
    <property type="match status" value="1"/>
</dbReference>
<reference evidence="6 7" key="1">
    <citation type="submission" date="2024-08" db="EMBL/GenBank/DDBJ databases">
        <title>Genome mining of Saccharopolyspora cebuensis PGLac3 from Nigerian medicinal plant.</title>
        <authorList>
            <person name="Ezeobiora C.E."/>
            <person name="Igbokwe N.H."/>
            <person name="Amin D.H."/>
            <person name="Mendie U.E."/>
        </authorList>
    </citation>
    <scope>NUCLEOTIDE SEQUENCE [LARGE SCALE GENOMIC DNA]</scope>
    <source>
        <strain evidence="6 7">PGLac3</strain>
    </source>
</reference>
<keyword evidence="2 4" id="KW-0547">Nucleotide-binding</keyword>
<evidence type="ECO:0000256" key="3">
    <source>
        <dbReference type="ARBA" id="ARBA00022840"/>
    </source>
</evidence>
<dbReference type="PANTHER" id="PTHR43585:SF2">
    <property type="entry name" value="ATP-GRASP ENZYME FSQD"/>
    <property type="match status" value="1"/>
</dbReference>
<dbReference type="Proteomes" id="UP001564626">
    <property type="component" value="Unassembled WGS sequence"/>
</dbReference>
<proteinExistence type="predicted"/>
<dbReference type="Pfam" id="PF13535">
    <property type="entry name" value="ATP-grasp_4"/>
    <property type="match status" value="1"/>
</dbReference>
<dbReference type="Gene3D" id="3.30.470.20">
    <property type="entry name" value="ATP-grasp fold, B domain"/>
    <property type="match status" value="1"/>
</dbReference>
<evidence type="ECO:0000256" key="4">
    <source>
        <dbReference type="PROSITE-ProRule" id="PRU00409"/>
    </source>
</evidence>
<comment type="caution">
    <text evidence="6">The sequence shown here is derived from an EMBL/GenBank/DDBJ whole genome shotgun (WGS) entry which is preliminary data.</text>
</comment>
<dbReference type="InterPro" id="IPR011761">
    <property type="entry name" value="ATP-grasp"/>
</dbReference>
<evidence type="ECO:0000256" key="1">
    <source>
        <dbReference type="ARBA" id="ARBA00022598"/>
    </source>
</evidence>
<dbReference type="SUPFAM" id="SSF56059">
    <property type="entry name" value="Glutathione synthetase ATP-binding domain-like"/>
    <property type="match status" value="1"/>
</dbReference>
<dbReference type="InterPro" id="IPR005479">
    <property type="entry name" value="CPAse_ATP-bd"/>
</dbReference>
<evidence type="ECO:0000313" key="7">
    <source>
        <dbReference type="Proteomes" id="UP001564626"/>
    </source>
</evidence>
<dbReference type="RefSeq" id="WP_345359343.1">
    <property type="nucleotide sequence ID" value="NZ_BAABII010000004.1"/>
</dbReference>
<keyword evidence="3 4" id="KW-0067">ATP-binding</keyword>
<protein>
    <submittedName>
        <fullName evidence="6">Acetyl-CoA carboxylase biotin carboxylase subunit family protein</fullName>
    </submittedName>
</protein>
<accession>A0ABV4CPG4</accession>
<organism evidence="6 7">
    <name type="scientific">Saccharopolyspora cebuensis</name>
    <dbReference type="NCBI Taxonomy" id="418759"/>
    <lineage>
        <taxon>Bacteria</taxon>
        <taxon>Bacillati</taxon>
        <taxon>Actinomycetota</taxon>
        <taxon>Actinomycetes</taxon>
        <taxon>Pseudonocardiales</taxon>
        <taxon>Pseudonocardiaceae</taxon>
        <taxon>Saccharopolyspora</taxon>
    </lineage>
</organism>
<keyword evidence="7" id="KW-1185">Reference proteome</keyword>
<gene>
    <name evidence="6" type="ORF">AB8O55_26610</name>
</gene>
<dbReference type="PROSITE" id="PS00867">
    <property type="entry name" value="CPSASE_2"/>
    <property type="match status" value="1"/>
</dbReference>
<dbReference type="PANTHER" id="PTHR43585">
    <property type="entry name" value="FUMIPYRROLE BIOSYNTHESIS PROTEIN C"/>
    <property type="match status" value="1"/>
</dbReference>
<keyword evidence="1" id="KW-0436">Ligase</keyword>
<feature type="domain" description="ATP-grasp" evidence="5">
    <location>
        <begin position="83"/>
        <end position="323"/>
    </location>
</feature>
<dbReference type="EMBL" id="JBGEHV010000072">
    <property type="protein sequence ID" value="MEY8042994.1"/>
    <property type="molecule type" value="Genomic_DNA"/>
</dbReference>
<evidence type="ECO:0000313" key="6">
    <source>
        <dbReference type="EMBL" id="MEY8042994.1"/>
    </source>
</evidence>
<name>A0ABV4CPG4_9PSEU</name>
<evidence type="ECO:0000259" key="5">
    <source>
        <dbReference type="PROSITE" id="PS50975"/>
    </source>
</evidence>
<dbReference type="InterPro" id="IPR052032">
    <property type="entry name" value="ATP-dep_AA_Ligase"/>
</dbReference>
<sequence>MAGLPANVFVLGLDEVNLHALHDLPHLSRYRFHPLLSVAELTESDEIDLPALLDEAQRQLDGFDGSVDAIIGYWDFPVSSMVPILCERLGLPTTSLRAVVTCEHKYWSRLEQQKVTDAHPAFGIVDLEADPKPPPEVGFPMWLKPVKSFSSDLAYKVHDEAEFADAVERIRAGIGRVGQPFDHVLGMLDLPPEIAEVGGQACLAEAAVGGEQATVEGYVHRGEVRVQGVIDSLNYEGTSSFLRYQYPSRLPAEVTDRLIDISTRVLQQIGLDESTFNIEYFWDRDTGAINLLEVNPRLSQSHARLFEAVDGVPNHQCMVGLALGEDPELPHRAGEHDFAGKCFLRRFADGVVRRVPTEEEIEQVQRDVPGTAIAIIPAEGDRLSDLPGQDSYSYELADVFIGARDEADLEEKFRRCSQALNFEYD</sequence>
<evidence type="ECO:0000256" key="2">
    <source>
        <dbReference type="ARBA" id="ARBA00022741"/>
    </source>
</evidence>